<dbReference type="FunFam" id="3.20.20.70:FF:000071">
    <property type="entry name" value="Hydroxymethylglutaryl-CoA lyase"/>
    <property type="match status" value="1"/>
</dbReference>
<evidence type="ECO:0000256" key="3">
    <source>
        <dbReference type="ARBA" id="ARBA00023239"/>
    </source>
</evidence>
<dbReference type="Pfam" id="PF00682">
    <property type="entry name" value="HMGL-like"/>
    <property type="match status" value="1"/>
</dbReference>
<dbReference type="AlphaFoldDB" id="A0A840R1Q2"/>
<feature type="domain" description="Pyruvate carboxyltransferase" evidence="4">
    <location>
        <begin position="7"/>
        <end position="273"/>
    </location>
</feature>
<keyword evidence="6" id="KW-1185">Reference proteome</keyword>
<protein>
    <submittedName>
        <fullName evidence="5">Hydroxymethylglutaryl-CoA lyase</fullName>
        <ecNumber evidence="5">4.1.3.4</ecNumber>
    </submittedName>
</protein>
<dbReference type="GO" id="GO:0046872">
    <property type="term" value="F:metal ion binding"/>
    <property type="evidence" value="ECO:0007669"/>
    <property type="project" value="UniProtKB-KW"/>
</dbReference>
<dbReference type="InterPro" id="IPR013785">
    <property type="entry name" value="Aldolase_TIM"/>
</dbReference>
<gene>
    <name evidence="5" type="ORF">HNQ57_001312</name>
</gene>
<dbReference type="Proteomes" id="UP000536640">
    <property type="component" value="Unassembled WGS sequence"/>
</dbReference>
<keyword evidence="2" id="KW-0479">Metal-binding</keyword>
<evidence type="ECO:0000256" key="1">
    <source>
        <dbReference type="ARBA" id="ARBA00009405"/>
    </source>
</evidence>
<evidence type="ECO:0000313" key="5">
    <source>
        <dbReference type="EMBL" id="MBB5187049.1"/>
    </source>
</evidence>
<dbReference type="PROSITE" id="PS50991">
    <property type="entry name" value="PYR_CT"/>
    <property type="match status" value="1"/>
</dbReference>
<dbReference type="InterPro" id="IPR000891">
    <property type="entry name" value="PYR_CT"/>
</dbReference>
<dbReference type="GO" id="GO:0046951">
    <property type="term" value="P:ketone body biosynthetic process"/>
    <property type="evidence" value="ECO:0007669"/>
    <property type="project" value="TreeGrafter"/>
</dbReference>
<proteinExistence type="inferred from homology"/>
<dbReference type="PANTHER" id="PTHR42738:SF7">
    <property type="entry name" value="HYDROXYMETHYLGLUTARYL-COA LYASE"/>
    <property type="match status" value="1"/>
</dbReference>
<reference evidence="5 6" key="1">
    <citation type="submission" date="2020-08" db="EMBL/GenBank/DDBJ databases">
        <title>Genomic Encyclopedia of Type Strains, Phase IV (KMG-IV): sequencing the most valuable type-strain genomes for metagenomic binning, comparative biology and taxonomic classification.</title>
        <authorList>
            <person name="Goeker M."/>
        </authorList>
    </citation>
    <scope>NUCLEOTIDE SEQUENCE [LARGE SCALE GENOMIC DNA]</scope>
    <source>
        <strain evidence="5 6">DSM 25701</strain>
    </source>
</reference>
<comment type="caution">
    <text evidence="5">The sequence shown here is derived from an EMBL/GenBank/DDBJ whole genome shotgun (WGS) entry which is preliminary data.</text>
</comment>
<dbReference type="EC" id="4.1.3.4" evidence="5"/>
<evidence type="ECO:0000256" key="2">
    <source>
        <dbReference type="ARBA" id="ARBA00022723"/>
    </source>
</evidence>
<dbReference type="EMBL" id="JACHHW010000003">
    <property type="protein sequence ID" value="MBB5187049.1"/>
    <property type="molecule type" value="Genomic_DNA"/>
</dbReference>
<comment type="similarity">
    <text evidence="1">Belongs to the HMG-CoA lyase family.</text>
</comment>
<dbReference type="Gene3D" id="3.20.20.70">
    <property type="entry name" value="Aldolase class I"/>
    <property type="match status" value="1"/>
</dbReference>
<dbReference type="NCBIfam" id="NF004283">
    <property type="entry name" value="PRK05692.1"/>
    <property type="match status" value="1"/>
</dbReference>
<dbReference type="PANTHER" id="PTHR42738">
    <property type="entry name" value="HYDROXYMETHYLGLUTARYL-COA LYASE"/>
    <property type="match status" value="1"/>
</dbReference>
<dbReference type="GO" id="GO:0006552">
    <property type="term" value="P:L-leucine catabolic process"/>
    <property type="evidence" value="ECO:0007669"/>
    <property type="project" value="TreeGrafter"/>
</dbReference>
<evidence type="ECO:0000313" key="6">
    <source>
        <dbReference type="Proteomes" id="UP000536640"/>
    </source>
</evidence>
<sequence length="310" mass="32454">MTIAEKIIINDVGPRDGLQNQAKTLEPQQRLALIQALLNAGVKHIEVGSFVSPIAVPAMRGTADIVAQLPTGDFHFSALIPNFKGYELAKVAGMNTVSLVIAASNSMNKKNINMSNAEVLSFATEVLGRSRSDSMNTLACIATAWECPFEGLVAEQTVIDLCTTLFAAGAPEVVLADTIGAASPAQVKSLMSKLVAQFGAKRLSCHFHDTRGMGLANVYAAVECGIRKFDAAIGGLGGCPFAPGASGNVATEDVVLMLNQMGYDTGINLANLIQAADLVAAQTGSLTNAGSTKWIKRQIEKGVFKLNASS</sequence>
<dbReference type="CDD" id="cd07938">
    <property type="entry name" value="DRE_TIM_HMGL"/>
    <property type="match status" value="1"/>
</dbReference>
<name>A0A840R1Q2_9GAMM</name>
<accession>A0A840R1Q2</accession>
<organism evidence="5 6">
    <name type="scientific">Zhongshania antarctica</name>
    <dbReference type="NCBI Taxonomy" id="641702"/>
    <lineage>
        <taxon>Bacteria</taxon>
        <taxon>Pseudomonadati</taxon>
        <taxon>Pseudomonadota</taxon>
        <taxon>Gammaproteobacteria</taxon>
        <taxon>Cellvibrionales</taxon>
        <taxon>Spongiibacteraceae</taxon>
        <taxon>Zhongshania</taxon>
    </lineage>
</organism>
<dbReference type="GO" id="GO:0004419">
    <property type="term" value="F:hydroxymethylglutaryl-CoA lyase activity"/>
    <property type="evidence" value="ECO:0007669"/>
    <property type="project" value="UniProtKB-EC"/>
</dbReference>
<keyword evidence="3 5" id="KW-0456">Lyase</keyword>
<dbReference type="InterPro" id="IPR043594">
    <property type="entry name" value="HMGL"/>
</dbReference>
<dbReference type="SUPFAM" id="SSF51569">
    <property type="entry name" value="Aldolase"/>
    <property type="match status" value="1"/>
</dbReference>
<dbReference type="RefSeq" id="WP_184461784.1">
    <property type="nucleotide sequence ID" value="NZ_JACHHW010000003.1"/>
</dbReference>
<evidence type="ECO:0000259" key="4">
    <source>
        <dbReference type="PROSITE" id="PS50991"/>
    </source>
</evidence>